<dbReference type="Gene3D" id="3.40.50.300">
    <property type="entry name" value="P-loop containing nucleotide triphosphate hydrolases"/>
    <property type="match status" value="1"/>
</dbReference>
<proteinExistence type="predicted"/>
<evidence type="ECO:0000313" key="2">
    <source>
        <dbReference type="EMBL" id="KAJ8050144.1"/>
    </source>
</evidence>
<protein>
    <submittedName>
        <fullName evidence="2">NACHT, LRR and PYD domains-containing protein 3</fullName>
    </submittedName>
</protein>
<dbReference type="InterPro" id="IPR027417">
    <property type="entry name" value="P-loop_NTPase"/>
</dbReference>
<dbReference type="Pfam" id="PF05729">
    <property type="entry name" value="NACHT"/>
    <property type="match status" value="1"/>
</dbReference>
<comment type="caution">
    <text evidence="2">The sequence shown here is derived from an EMBL/GenBank/DDBJ whole genome shotgun (WGS) entry which is preliminary data.</text>
</comment>
<dbReference type="PANTHER" id="PTHR46312">
    <property type="entry name" value="NACHT DOMAIN-CONTAINING PROTEIN"/>
    <property type="match status" value="1"/>
</dbReference>
<organism evidence="2 3">
    <name type="scientific">Holothuria leucospilota</name>
    <name type="common">Black long sea cucumber</name>
    <name type="synonym">Mertensiothuria leucospilota</name>
    <dbReference type="NCBI Taxonomy" id="206669"/>
    <lineage>
        <taxon>Eukaryota</taxon>
        <taxon>Metazoa</taxon>
        <taxon>Echinodermata</taxon>
        <taxon>Eleutherozoa</taxon>
        <taxon>Echinozoa</taxon>
        <taxon>Holothuroidea</taxon>
        <taxon>Aspidochirotacea</taxon>
        <taxon>Aspidochirotida</taxon>
        <taxon>Holothuriidae</taxon>
        <taxon>Holothuria</taxon>
    </lineage>
</organism>
<keyword evidence="3" id="KW-1185">Reference proteome</keyword>
<dbReference type="SUPFAM" id="SSF52540">
    <property type="entry name" value="P-loop containing nucleoside triphosphate hydrolases"/>
    <property type="match status" value="1"/>
</dbReference>
<accession>A0A9Q1HK54</accession>
<reference evidence="2" key="1">
    <citation type="submission" date="2021-10" db="EMBL/GenBank/DDBJ databases">
        <title>Tropical sea cucumber genome reveals ecological adaptation and Cuvierian tubules defense mechanism.</title>
        <authorList>
            <person name="Chen T."/>
        </authorList>
    </citation>
    <scope>NUCLEOTIDE SEQUENCE</scope>
    <source>
        <strain evidence="2">Nanhai2018</strain>
        <tissue evidence="2">Muscle</tissue>
    </source>
</reference>
<evidence type="ECO:0000259" key="1">
    <source>
        <dbReference type="PROSITE" id="PS50837"/>
    </source>
</evidence>
<sequence length="635" mass="73176">MAYKQLFVRELKERYKQLCAAIHPTPFVGDTLHCVDKVFVDGGIEYLAESWVPLGSYHLLFHESHLKSNRKILIGQPGFGKSTLAIRYANDWCNGVQGSYLKNVEILVLLQLRKLGGVASIYTAIKRSLSTRSQLTDNDIESIIQSSSSVVFILDGFDEYPHTESSPKTDVMKIILSEMFQQFEVILTTRYLPKRYPSETLQYRLTGFDERAQDEYITKAVVENDEIVAGRMKMLLQENPIIQEICQVPLFCTMFVHLSQKNKDLQTFSTLTSFFENTMTYFQMNVRSKVGDKTLHKYCTFDESDVELDKIAFEGLSKDNQQIVWKKQELIERLGEDVYDQYLRIGILAEDEIMEHGDRSSYPCQSEASFCHKIFCEWYAARHLAKCDPKKLNEVLRLVNLLDLQYCFRFACGLNRDMAGKVIEFVKKRGGEKVAILCFLELGSMAEDAVDTVKDLCRGKIQFDEEDSKLLHRSTVQLLEIASSKNISISYVELNKCYSTIDLTCKSHLQLKSNLCLPVLVTLRYLAINGDGKEINAEEFAAILQYSSKCRAMQVLWLTDHVLPHTVQAESVSILRSRRATVMWCPKTGYQRYQLNLQSCQWQHTYKSLSGRNEKRVMTFDDYQRVVAKCRQKRN</sequence>
<dbReference type="Proteomes" id="UP001152320">
    <property type="component" value="Chromosome 1"/>
</dbReference>
<name>A0A9Q1HK54_HOLLE</name>
<dbReference type="PANTHER" id="PTHR46312:SF2">
    <property type="entry name" value="NUCLEOTIDE-BINDING OLIGOMERIZATION DOMAIN-CONTAINING PROTEIN 2-LIKE"/>
    <property type="match status" value="1"/>
</dbReference>
<dbReference type="PROSITE" id="PS50837">
    <property type="entry name" value="NACHT"/>
    <property type="match status" value="1"/>
</dbReference>
<dbReference type="AlphaFoldDB" id="A0A9Q1HK54"/>
<gene>
    <name evidence="2" type="ORF">HOLleu_03230</name>
</gene>
<feature type="domain" description="NACHT" evidence="1">
    <location>
        <begin position="69"/>
        <end position="190"/>
    </location>
</feature>
<dbReference type="EMBL" id="JAIZAY010000001">
    <property type="protein sequence ID" value="KAJ8050144.1"/>
    <property type="molecule type" value="Genomic_DNA"/>
</dbReference>
<dbReference type="InterPro" id="IPR007111">
    <property type="entry name" value="NACHT_NTPase"/>
</dbReference>
<evidence type="ECO:0000313" key="3">
    <source>
        <dbReference type="Proteomes" id="UP001152320"/>
    </source>
</evidence>
<dbReference type="OrthoDB" id="427518at2759"/>